<dbReference type="EMBL" id="FQZK01000006">
    <property type="protein sequence ID" value="SHJ48959.1"/>
    <property type="molecule type" value="Genomic_DNA"/>
</dbReference>
<evidence type="ECO:0000313" key="1">
    <source>
        <dbReference type="EMBL" id="SHJ48959.1"/>
    </source>
</evidence>
<dbReference type="AlphaFoldDB" id="A0A1M6JQG1"/>
<dbReference type="Proteomes" id="UP000184452">
    <property type="component" value="Unassembled WGS sequence"/>
</dbReference>
<protein>
    <submittedName>
        <fullName evidence="1">Uncharacterized protein</fullName>
    </submittedName>
</protein>
<reference evidence="1 2" key="1">
    <citation type="submission" date="2016-11" db="EMBL/GenBank/DDBJ databases">
        <authorList>
            <person name="Jaros S."/>
            <person name="Januszkiewicz K."/>
            <person name="Wedrychowicz H."/>
        </authorList>
    </citation>
    <scope>NUCLEOTIDE SEQUENCE [LARGE SCALE GENOMIC DNA]</scope>
    <source>
        <strain evidence="1 2">CGMCC 4.5723</strain>
    </source>
</reference>
<proteinExistence type="predicted"/>
<keyword evidence="2" id="KW-1185">Reference proteome</keyword>
<organism evidence="1 2">
    <name type="scientific">Nocardiopsis flavescens</name>
    <dbReference type="NCBI Taxonomy" id="758803"/>
    <lineage>
        <taxon>Bacteria</taxon>
        <taxon>Bacillati</taxon>
        <taxon>Actinomycetota</taxon>
        <taxon>Actinomycetes</taxon>
        <taxon>Streptosporangiales</taxon>
        <taxon>Nocardiopsidaceae</taxon>
        <taxon>Nocardiopsis</taxon>
    </lineage>
</organism>
<gene>
    <name evidence="1" type="ORF">SAMN05421803_106226</name>
</gene>
<evidence type="ECO:0000313" key="2">
    <source>
        <dbReference type="Proteomes" id="UP000184452"/>
    </source>
</evidence>
<accession>A0A1M6JQG1</accession>
<dbReference type="OrthoDB" id="3699867at2"/>
<sequence>MSAPTFRWLPERHLGVAATLSHADELIGQISDHLFEYMAREGGPVGLREVLVGPTSQAVVDRVAPIPRKIPLLVADALVSLRAAVEHTMFTEAEFLNGGPLDEKAARSIEMPANLTYEEFEKWTNNRSRRGPDSLRVGGELLRRVKGLQPFQRQVAPRLHPLARLVLHTNHAKHRTPAVTAVRLPAVIREDEKVHSVRDLPPRAEEPLRVGEVIAEVPVGKRVPITLFPTVGINRPGTDEWPVLMHELDEIAYWIRTQAVPRLITGSEPPESPLPPRYEISIGHLDERLAISMGSTTSAAERNKQRLGAASARNDLVDLIYGMPDAPDREKISAWLEKLTDEEIIDRISRLSANHSYDPNIIRSNLEALQELRNEAVAFTNE</sequence>
<dbReference type="RefSeq" id="WP_073379521.1">
    <property type="nucleotide sequence ID" value="NZ_FQZK01000006.1"/>
</dbReference>
<name>A0A1M6JQG1_9ACTN</name>